<dbReference type="GO" id="GO:0004800">
    <property type="term" value="F:thyroxine 5'-deiodinase activity"/>
    <property type="evidence" value="ECO:0007669"/>
    <property type="project" value="InterPro"/>
</dbReference>
<accession>A0AAT9FKG5</accession>
<proteinExistence type="predicted"/>
<dbReference type="InterPro" id="IPR000643">
    <property type="entry name" value="Iodothyronine_deiodinase"/>
</dbReference>
<dbReference type="GO" id="GO:0042403">
    <property type="term" value="P:thyroid hormone metabolic process"/>
    <property type="evidence" value="ECO:0007669"/>
    <property type="project" value="TreeGrafter"/>
</dbReference>
<dbReference type="Pfam" id="PF00837">
    <property type="entry name" value="T4_deiodinase"/>
    <property type="match status" value="1"/>
</dbReference>
<dbReference type="PANTHER" id="PTHR11781">
    <property type="entry name" value="IODOTHYRONINE DEIODINASE"/>
    <property type="match status" value="1"/>
</dbReference>
<sequence length="126" mass="13990">MRQAGRLQELYEKYSGNADFWWIYIQEAHASDGRRPSRTVKIPLHKTFQDREKAATGCSASSSLKVPVLLDDMNDSASKAYSALPERFFILGTDGKVAYAGKRGPHGVDLTALEKRLKELTSGGKE</sequence>
<dbReference type="EMBL" id="AP026866">
    <property type="protein sequence ID" value="BDS06519.1"/>
    <property type="molecule type" value="Genomic_DNA"/>
</dbReference>
<dbReference type="PANTHER" id="PTHR11781:SF22">
    <property type="entry name" value="TYPE I IODOTHYRONINE DEIODINASE"/>
    <property type="match status" value="1"/>
</dbReference>
<reference evidence="1" key="1">
    <citation type="submission" date="2024-07" db="EMBL/GenBank/DDBJ databases">
        <title>Complete genome sequence of Verrucomicrobiaceae bacterium NT6N.</title>
        <authorList>
            <person name="Huang C."/>
            <person name="Takami H."/>
            <person name="Hamasaki K."/>
        </authorList>
    </citation>
    <scope>NUCLEOTIDE SEQUENCE</scope>
    <source>
        <strain evidence="1">NT6N</strain>
    </source>
</reference>
<name>A0AAT9FKG5_9BACT</name>
<dbReference type="KEGG" id="osu:NT6N_15590"/>
<dbReference type="Gene3D" id="3.40.30.10">
    <property type="entry name" value="Glutaredoxin"/>
    <property type="match status" value="1"/>
</dbReference>
<evidence type="ECO:0000313" key="1">
    <source>
        <dbReference type="EMBL" id="BDS06519.1"/>
    </source>
</evidence>
<organism evidence="1">
    <name type="scientific">Oceaniferula spumae</name>
    <dbReference type="NCBI Taxonomy" id="2979115"/>
    <lineage>
        <taxon>Bacteria</taxon>
        <taxon>Pseudomonadati</taxon>
        <taxon>Verrucomicrobiota</taxon>
        <taxon>Verrucomicrobiia</taxon>
        <taxon>Verrucomicrobiales</taxon>
        <taxon>Verrucomicrobiaceae</taxon>
        <taxon>Oceaniferula</taxon>
    </lineage>
</organism>
<dbReference type="AlphaFoldDB" id="A0AAT9FKG5"/>
<protein>
    <recommendedName>
        <fullName evidence="2">Deiodinase</fullName>
    </recommendedName>
</protein>
<gene>
    <name evidence="1" type="ORF">NT6N_15590</name>
</gene>
<evidence type="ECO:0008006" key="2">
    <source>
        <dbReference type="Google" id="ProtNLM"/>
    </source>
</evidence>